<keyword evidence="4" id="KW-0456">Lyase</keyword>
<dbReference type="SFLD" id="SFLDS00005">
    <property type="entry name" value="Isoprenoid_Synthase_Type_I"/>
    <property type="match status" value="1"/>
</dbReference>
<accession>A0ABQ9CBP3</accession>
<dbReference type="InterPro" id="IPR034741">
    <property type="entry name" value="Terpene_cyclase-like_1_C"/>
</dbReference>
<evidence type="ECO:0000256" key="3">
    <source>
        <dbReference type="ARBA" id="ARBA00022842"/>
    </source>
</evidence>
<reference evidence="7" key="1">
    <citation type="submission" date="2022-10" db="EMBL/GenBank/DDBJ databases">
        <authorList>
            <person name="Hyden B.L."/>
            <person name="Feng K."/>
            <person name="Yates T."/>
            <person name="Jawdy S."/>
            <person name="Smart L.B."/>
            <person name="Muchero W."/>
        </authorList>
    </citation>
    <scope>NUCLEOTIDE SEQUENCE</scope>
    <source>
        <tissue evidence="7">Shoot tip</tissue>
    </source>
</reference>
<evidence type="ECO:0000259" key="6">
    <source>
        <dbReference type="Pfam" id="PF03936"/>
    </source>
</evidence>
<feature type="domain" description="Terpene synthase metal-binding" evidence="6">
    <location>
        <begin position="195"/>
        <end position="435"/>
    </location>
</feature>
<dbReference type="SUPFAM" id="SSF48576">
    <property type="entry name" value="Terpenoid synthases"/>
    <property type="match status" value="1"/>
</dbReference>
<proteinExistence type="predicted"/>
<evidence type="ECO:0000256" key="2">
    <source>
        <dbReference type="ARBA" id="ARBA00022723"/>
    </source>
</evidence>
<evidence type="ECO:0000313" key="7">
    <source>
        <dbReference type="EMBL" id="KAJ6397010.1"/>
    </source>
</evidence>
<dbReference type="InterPro" id="IPR008930">
    <property type="entry name" value="Terpenoid_cyclase/PrenylTrfase"/>
</dbReference>
<dbReference type="EMBL" id="JAPFFI010000004">
    <property type="protein sequence ID" value="KAJ6397010.1"/>
    <property type="molecule type" value="Genomic_DNA"/>
</dbReference>
<name>A0ABQ9CBP3_9ROSI</name>
<keyword evidence="3" id="KW-0460">Magnesium</keyword>
<dbReference type="PANTHER" id="PTHR31225">
    <property type="entry name" value="OS04G0344100 PROTEIN-RELATED"/>
    <property type="match status" value="1"/>
</dbReference>
<keyword evidence="8" id="KW-1185">Reference proteome</keyword>
<protein>
    <submittedName>
        <fullName evidence="7">Uncharacterized protein</fullName>
    </submittedName>
</protein>
<comment type="cofactor">
    <cofactor evidence="1">
        <name>Mg(2+)</name>
        <dbReference type="ChEBI" id="CHEBI:18420"/>
    </cofactor>
</comment>
<evidence type="ECO:0000256" key="4">
    <source>
        <dbReference type="ARBA" id="ARBA00023239"/>
    </source>
</evidence>
<dbReference type="Gene3D" id="1.10.600.10">
    <property type="entry name" value="Farnesyl Diphosphate Synthase"/>
    <property type="match status" value="1"/>
</dbReference>
<dbReference type="InterPro" id="IPR008949">
    <property type="entry name" value="Isoprenoid_synthase_dom_sf"/>
</dbReference>
<dbReference type="Proteomes" id="UP001141253">
    <property type="component" value="Chromosome 4"/>
</dbReference>
<evidence type="ECO:0000256" key="1">
    <source>
        <dbReference type="ARBA" id="ARBA00001946"/>
    </source>
</evidence>
<keyword evidence="2" id="KW-0479">Metal-binding</keyword>
<dbReference type="SFLD" id="SFLDG01019">
    <property type="entry name" value="Terpene_Cyclase_Like_1_C_Termi"/>
    <property type="match status" value="1"/>
</dbReference>
<organism evidence="7 8">
    <name type="scientific">Salix suchowensis</name>
    <dbReference type="NCBI Taxonomy" id="1278906"/>
    <lineage>
        <taxon>Eukaryota</taxon>
        <taxon>Viridiplantae</taxon>
        <taxon>Streptophyta</taxon>
        <taxon>Embryophyta</taxon>
        <taxon>Tracheophyta</taxon>
        <taxon>Spermatophyta</taxon>
        <taxon>Magnoliopsida</taxon>
        <taxon>eudicotyledons</taxon>
        <taxon>Gunneridae</taxon>
        <taxon>Pentapetalae</taxon>
        <taxon>rosids</taxon>
        <taxon>fabids</taxon>
        <taxon>Malpighiales</taxon>
        <taxon>Salicaceae</taxon>
        <taxon>Saliceae</taxon>
        <taxon>Salix</taxon>
    </lineage>
</organism>
<evidence type="ECO:0000259" key="5">
    <source>
        <dbReference type="Pfam" id="PF01397"/>
    </source>
</evidence>
<dbReference type="Gene3D" id="1.50.10.130">
    <property type="entry name" value="Terpene synthase, N-terminal domain"/>
    <property type="match status" value="2"/>
</dbReference>
<dbReference type="PANTHER" id="PTHR31225:SF0">
    <property type="entry name" value="S-(+)-LINALOOL SYNTHASE, CHLOROPLASTIC"/>
    <property type="match status" value="1"/>
</dbReference>
<dbReference type="Pfam" id="PF01397">
    <property type="entry name" value="Terpene_synth"/>
    <property type="match status" value="1"/>
</dbReference>
<reference evidence="7" key="2">
    <citation type="journal article" date="2023" name="Int. J. Mol. Sci.">
        <title>De Novo Assembly and Annotation of 11 Diverse Shrub Willow (Salix) Genomes Reveals Novel Gene Organization in Sex-Linked Regions.</title>
        <authorList>
            <person name="Hyden B."/>
            <person name="Feng K."/>
            <person name="Yates T.B."/>
            <person name="Jawdy S."/>
            <person name="Cereghino C."/>
            <person name="Smart L.B."/>
            <person name="Muchero W."/>
        </authorList>
    </citation>
    <scope>NUCLEOTIDE SEQUENCE</scope>
    <source>
        <tissue evidence="7">Shoot tip</tissue>
    </source>
</reference>
<dbReference type="InterPro" id="IPR001906">
    <property type="entry name" value="Terpene_synth_N"/>
</dbReference>
<evidence type="ECO:0000313" key="8">
    <source>
        <dbReference type="Proteomes" id="UP001141253"/>
    </source>
</evidence>
<dbReference type="SUPFAM" id="SSF48239">
    <property type="entry name" value="Terpenoid cyclases/Protein prenyltransferases"/>
    <property type="match status" value="1"/>
</dbReference>
<feature type="domain" description="Terpene synthase N-terminal" evidence="5">
    <location>
        <begin position="30"/>
        <end position="113"/>
    </location>
</feature>
<gene>
    <name evidence="7" type="ORF">OIU77_021947</name>
</gene>
<dbReference type="InterPro" id="IPR005630">
    <property type="entry name" value="Terpene_synthase_metal-bd"/>
</dbReference>
<dbReference type="InterPro" id="IPR036965">
    <property type="entry name" value="Terpene_synth_N_sf"/>
</dbReference>
<dbReference type="InterPro" id="IPR050148">
    <property type="entry name" value="Terpene_synthase-like"/>
</dbReference>
<sequence>MAFSINGGCFSASFHLPSIDNEKRLRHGKMVKEIGYILNNTDRKDPLEGLVMIDTLQRLSIDYHFREEIESFLKTQYMNFRSPNHPPLDVFGVALCFRLLRQEGYNVSQALLKPHDVSNLTLRPLLKRHESEIVANTLEHPYHKSLARVMVKNFLNNIDIRNENIKVFSEFAKIDYEIVRSIHQKEILQITNWWKDLGLAKELKFARDQPLKWHMWSISVLADPNLSEHRVDLTRPISLVYIIDDIFDLHGTLDDLSVFTEAVNEWDFTGANQLPESMKISLKALFDTTESISTNIFEKHGWNPIESLQKSWKKLCNAFLVEAKWFAQGEFPKSEEYLRNGIVSSGVHVILVHMFFLLGQGINKETVDFVDGFPPIITLTATILRLWDDLGTAKDENQDGNDGSYLECYTREHSNMTVERAREHVSQLISDAWKKLNRECLSRPSPFSSIFTKACLNVARMIPLMYSYDDSPSQESLKELMRSLAAHLEGQQPH</sequence>
<comment type="caution">
    <text evidence="7">The sequence shown here is derived from an EMBL/GenBank/DDBJ whole genome shotgun (WGS) entry which is preliminary data.</text>
</comment>
<dbReference type="Pfam" id="PF03936">
    <property type="entry name" value="Terpene_synth_C"/>
    <property type="match status" value="1"/>
</dbReference>